<dbReference type="Proteomes" id="UP000243525">
    <property type="component" value="Unassembled WGS sequence"/>
</dbReference>
<keyword evidence="8" id="KW-1185">Reference proteome</keyword>
<evidence type="ECO:0000256" key="4">
    <source>
        <dbReference type="ARBA" id="ARBA00022777"/>
    </source>
</evidence>
<dbReference type="SUPFAM" id="SSF53613">
    <property type="entry name" value="Ribokinase-like"/>
    <property type="match status" value="1"/>
</dbReference>
<organism evidence="7 8">
    <name type="scientific">Mangrovibacterium marinum</name>
    <dbReference type="NCBI Taxonomy" id="1639118"/>
    <lineage>
        <taxon>Bacteria</taxon>
        <taxon>Pseudomonadati</taxon>
        <taxon>Bacteroidota</taxon>
        <taxon>Bacteroidia</taxon>
        <taxon>Marinilabiliales</taxon>
        <taxon>Prolixibacteraceae</taxon>
        <taxon>Mangrovibacterium</taxon>
    </lineage>
</organism>
<comment type="similarity">
    <text evidence="1">Belongs to the carbohydrate kinase PfkB family.</text>
</comment>
<gene>
    <name evidence="7" type="ORF">C8N47_10212</name>
</gene>
<dbReference type="InterPro" id="IPR029056">
    <property type="entry name" value="Ribokinase-like"/>
</dbReference>
<reference evidence="7 8" key="1">
    <citation type="submission" date="2018-04" db="EMBL/GenBank/DDBJ databases">
        <title>Genomic Encyclopedia of Archaeal and Bacterial Type Strains, Phase II (KMG-II): from individual species to whole genera.</title>
        <authorList>
            <person name="Goeker M."/>
        </authorList>
    </citation>
    <scope>NUCLEOTIDE SEQUENCE [LARGE SCALE GENOMIC DNA]</scope>
    <source>
        <strain evidence="7 8">DSM 28823</strain>
    </source>
</reference>
<evidence type="ECO:0000256" key="2">
    <source>
        <dbReference type="ARBA" id="ARBA00022679"/>
    </source>
</evidence>
<keyword evidence="4 7" id="KW-0418">Kinase</keyword>
<sequence>MDAKKSNLKTIVCYGEVLWDIFPDATKPGGAPMNVAYHLKKFGIDSQMISSVGSDSLGEALLNQLQDWNIPTENCQVNENFRTGFVEAIAGEDHEMTYVIHEDVAWDQIQPSTAYDTLVEQADAFIFGTLVCRNERSRNTLYKLLDKATYKVFDINLRPPFYSQEIIEHLLGQCNLLKLNHSELELIISWYTSNHRDEASAVQFLQEKFDIGEVIVTKGSRGATYYDGNQSHTSPACKVEVKDTVGAGDSFLAAFLSKKIQNESIETSMSYATALGAFVASNEGACPAYTIDQVERFANLNTRVSA</sequence>
<dbReference type="PROSITE" id="PS00583">
    <property type="entry name" value="PFKB_KINASES_1"/>
    <property type="match status" value="1"/>
</dbReference>
<dbReference type="InterPro" id="IPR011611">
    <property type="entry name" value="PfkB_dom"/>
</dbReference>
<proteinExistence type="inferred from homology"/>
<dbReference type="OrthoDB" id="9813569at2"/>
<name>A0A2T5C576_9BACT</name>
<dbReference type="PANTHER" id="PTHR43085">
    <property type="entry name" value="HEXOKINASE FAMILY MEMBER"/>
    <property type="match status" value="1"/>
</dbReference>
<evidence type="ECO:0000259" key="6">
    <source>
        <dbReference type="Pfam" id="PF00294"/>
    </source>
</evidence>
<evidence type="ECO:0000256" key="3">
    <source>
        <dbReference type="ARBA" id="ARBA00022741"/>
    </source>
</evidence>
<dbReference type="GO" id="GO:0005524">
    <property type="term" value="F:ATP binding"/>
    <property type="evidence" value="ECO:0007669"/>
    <property type="project" value="UniProtKB-KW"/>
</dbReference>
<dbReference type="Pfam" id="PF00294">
    <property type="entry name" value="PfkB"/>
    <property type="match status" value="1"/>
</dbReference>
<comment type="caution">
    <text evidence="7">The sequence shown here is derived from an EMBL/GenBank/DDBJ whole genome shotgun (WGS) entry which is preliminary data.</text>
</comment>
<dbReference type="InterPro" id="IPR002173">
    <property type="entry name" value="Carboh/pur_kinase_PfkB_CS"/>
</dbReference>
<protein>
    <submittedName>
        <fullName evidence="7">Fructokinase</fullName>
    </submittedName>
</protein>
<dbReference type="EMBL" id="QAAD01000002">
    <property type="protein sequence ID" value="PTN10032.1"/>
    <property type="molecule type" value="Genomic_DNA"/>
</dbReference>
<evidence type="ECO:0000256" key="1">
    <source>
        <dbReference type="ARBA" id="ARBA00010688"/>
    </source>
</evidence>
<dbReference type="PANTHER" id="PTHR43085:SF1">
    <property type="entry name" value="PSEUDOURIDINE KINASE-RELATED"/>
    <property type="match status" value="1"/>
</dbReference>
<evidence type="ECO:0000256" key="5">
    <source>
        <dbReference type="ARBA" id="ARBA00022840"/>
    </source>
</evidence>
<dbReference type="CDD" id="cd01167">
    <property type="entry name" value="bac_FRK"/>
    <property type="match status" value="1"/>
</dbReference>
<evidence type="ECO:0000313" key="8">
    <source>
        <dbReference type="Proteomes" id="UP000243525"/>
    </source>
</evidence>
<dbReference type="GO" id="GO:0016301">
    <property type="term" value="F:kinase activity"/>
    <property type="evidence" value="ECO:0007669"/>
    <property type="project" value="UniProtKB-KW"/>
</dbReference>
<dbReference type="AlphaFoldDB" id="A0A2T5C576"/>
<dbReference type="PROSITE" id="PS00584">
    <property type="entry name" value="PFKB_KINASES_2"/>
    <property type="match status" value="1"/>
</dbReference>
<keyword evidence="2" id="KW-0808">Transferase</keyword>
<keyword evidence="3" id="KW-0547">Nucleotide-binding</keyword>
<keyword evidence="5" id="KW-0067">ATP-binding</keyword>
<feature type="domain" description="Carbohydrate kinase PfkB" evidence="6">
    <location>
        <begin position="26"/>
        <end position="287"/>
    </location>
</feature>
<dbReference type="RefSeq" id="WP_107820830.1">
    <property type="nucleotide sequence ID" value="NZ_OY782574.1"/>
</dbReference>
<dbReference type="InterPro" id="IPR050306">
    <property type="entry name" value="PfkB_Carbo_kinase"/>
</dbReference>
<dbReference type="Gene3D" id="3.40.1190.20">
    <property type="match status" value="1"/>
</dbReference>
<evidence type="ECO:0000313" key="7">
    <source>
        <dbReference type="EMBL" id="PTN10032.1"/>
    </source>
</evidence>
<accession>A0A2T5C576</accession>